<dbReference type="Pfam" id="PF13472">
    <property type="entry name" value="Lipase_GDSL_2"/>
    <property type="match status" value="1"/>
</dbReference>
<reference evidence="3 4" key="1">
    <citation type="submission" date="2020-08" db="EMBL/GenBank/DDBJ databases">
        <title>Genomic Encyclopedia of Type Strains, Phase III (KMG-III): the genomes of soil and plant-associated and newly described type strains.</title>
        <authorList>
            <person name="Whitman W."/>
        </authorList>
    </citation>
    <scope>NUCLEOTIDE SEQUENCE [LARGE SCALE GENOMIC DNA]</scope>
    <source>
        <strain evidence="3 4">CECT 8897</strain>
    </source>
</reference>
<organism evidence="3 4">
    <name type="scientific">Pseudoduganella violacea</name>
    <dbReference type="NCBI Taxonomy" id="1715466"/>
    <lineage>
        <taxon>Bacteria</taxon>
        <taxon>Pseudomonadati</taxon>
        <taxon>Pseudomonadota</taxon>
        <taxon>Betaproteobacteria</taxon>
        <taxon>Burkholderiales</taxon>
        <taxon>Oxalobacteraceae</taxon>
        <taxon>Telluria group</taxon>
        <taxon>Pseudoduganella</taxon>
    </lineage>
</organism>
<feature type="chain" id="PRO_5031172382" evidence="1">
    <location>
        <begin position="24"/>
        <end position="431"/>
    </location>
</feature>
<dbReference type="PANTHER" id="PTHR43784:SF2">
    <property type="entry name" value="GDSL-LIKE LIPASE_ACYLHYDROLASE, PUTATIVE (AFU_ORTHOLOGUE AFUA_2G00820)-RELATED"/>
    <property type="match status" value="1"/>
</dbReference>
<evidence type="ECO:0000259" key="2">
    <source>
        <dbReference type="Pfam" id="PF13472"/>
    </source>
</evidence>
<dbReference type="EMBL" id="JACHXD010000005">
    <property type="protein sequence ID" value="MBB3119163.1"/>
    <property type="molecule type" value="Genomic_DNA"/>
</dbReference>
<dbReference type="RefSeq" id="WP_183441013.1">
    <property type="nucleotide sequence ID" value="NZ_JACHXD010000005.1"/>
</dbReference>
<comment type="caution">
    <text evidence="3">The sequence shown here is derived from an EMBL/GenBank/DDBJ whole genome shotgun (WGS) entry which is preliminary data.</text>
</comment>
<protein>
    <submittedName>
        <fullName evidence="3">Lysophospholipase L1-like esterase</fullName>
    </submittedName>
</protein>
<evidence type="ECO:0000313" key="4">
    <source>
        <dbReference type="Proteomes" id="UP000541535"/>
    </source>
</evidence>
<dbReference type="InterPro" id="IPR013830">
    <property type="entry name" value="SGNH_hydro"/>
</dbReference>
<dbReference type="GO" id="GO:0016788">
    <property type="term" value="F:hydrolase activity, acting on ester bonds"/>
    <property type="evidence" value="ECO:0007669"/>
    <property type="project" value="UniProtKB-ARBA"/>
</dbReference>
<evidence type="ECO:0000256" key="1">
    <source>
        <dbReference type="SAM" id="SignalP"/>
    </source>
</evidence>
<dbReference type="SUPFAM" id="SSF52266">
    <property type="entry name" value="SGNH hydrolase"/>
    <property type="match status" value="1"/>
</dbReference>
<dbReference type="InterPro" id="IPR053140">
    <property type="entry name" value="GDSL_Rv0518-like"/>
</dbReference>
<dbReference type="CDD" id="cd01830">
    <property type="entry name" value="XynE_like"/>
    <property type="match status" value="1"/>
</dbReference>
<feature type="domain" description="SGNH hydrolase-type esterase" evidence="2">
    <location>
        <begin position="216"/>
        <end position="413"/>
    </location>
</feature>
<gene>
    <name evidence="3" type="ORF">FHS03_002214</name>
</gene>
<dbReference type="AlphaFoldDB" id="A0A7W5BA02"/>
<dbReference type="Proteomes" id="UP000541535">
    <property type="component" value="Unassembled WGS sequence"/>
</dbReference>
<keyword evidence="1" id="KW-0732">Signal</keyword>
<sequence length="431" mass="45103">MFLSRPFATAAMLAALAIPLHHAAAAETQWQTSWYSAAHPAWNADFILPTNMPAKLQQQTVREVLRLSSGGAQLRVTFSNRYGSTPLVIGAAQVARTAGSDSDAQAATSAIDAASSRALRFGGQPGVTVAPGAVATSDPLPYPVQALQRLSVSAWLPQAAPLSTFHWGAQQTGFIAAGNLVAAAALPGSLPLQGRAFLNSVQVDGPAHAAFTIVTLGDSITDGNGSTPDRNRRWPDYLAARLAQQGIPAGVANAGISGARLLSDGMGVKAADRLQHDVLDQPHAGALVLMLGTNDIGWPGSALAPKEAPMTAERLIAGYRALIERARQRQLRVIGATLPPFAGALSGTPITDYDSPAKDALRRQVNGWIRNSGAFDAVADFDAVLRDPAHPERLLPAYDSGDHLHPNDAGFQAMANAIDLPALFKNAALAR</sequence>
<feature type="signal peptide" evidence="1">
    <location>
        <begin position="1"/>
        <end position="23"/>
    </location>
</feature>
<name>A0A7W5BA02_9BURK</name>
<dbReference type="Gene3D" id="3.40.50.1110">
    <property type="entry name" value="SGNH hydrolase"/>
    <property type="match status" value="1"/>
</dbReference>
<accession>A0A7W5BA02</accession>
<proteinExistence type="predicted"/>
<keyword evidence="4" id="KW-1185">Reference proteome</keyword>
<dbReference type="PANTHER" id="PTHR43784">
    <property type="entry name" value="GDSL-LIKE LIPASE/ACYLHYDROLASE, PUTATIVE (AFU_ORTHOLOGUE AFUA_2G00820)-RELATED"/>
    <property type="match status" value="1"/>
</dbReference>
<evidence type="ECO:0000313" key="3">
    <source>
        <dbReference type="EMBL" id="MBB3119163.1"/>
    </source>
</evidence>
<dbReference type="InterPro" id="IPR036514">
    <property type="entry name" value="SGNH_hydro_sf"/>
</dbReference>